<comment type="caution">
    <text evidence="2">The sequence shown here is derived from an EMBL/GenBank/DDBJ whole genome shotgun (WGS) entry which is preliminary data.</text>
</comment>
<dbReference type="EMBL" id="JAACQH010000201">
    <property type="protein sequence ID" value="NCS92132.1"/>
    <property type="molecule type" value="Genomic_DNA"/>
</dbReference>
<dbReference type="Gene3D" id="2.60.40.10">
    <property type="entry name" value="Immunoglobulins"/>
    <property type="match status" value="1"/>
</dbReference>
<organism evidence="2 3">
    <name type="scientific">Candidatus Altarchaeum hamiconexum</name>
    <dbReference type="NCBI Taxonomy" id="1803513"/>
    <lineage>
        <taxon>Archaea</taxon>
        <taxon>Candidatus Altarchaeota</taxon>
        <taxon>Candidatus Altiarchaeia</taxon>
        <taxon>Candidatus Altarchaeales</taxon>
        <taxon>Candidatus Altarchaeaceae</taxon>
        <taxon>Candidatus Altarchaeum</taxon>
    </lineage>
</organism>
<proteinExistence type="predicted"/>
<evidence type="ECO:0000313" key="2">
    <source>
        <dbReference type="EMBL" id="NCS92132.1"/>
    </source>
</evidence>
<sequence length="558" mass="61924">NSFCPGSELWINFTVKVGDNVPVNRIATNYVNITGTDTHGNSWTPAKNSTQLNVVENAFLNITKEIIDKSQSYNIGEIIKFKINVSNPMANVQYNVTVTDYLPCGLNITNDSYKVEHNTSQYNCSISGDACGNNCGMKLTCKFDNISPYNYTLIYVNTTILTCTTQGQHDNYVKADGFRPGEIFENQIFEKHDQVQFTINPLQGSIKLDAQKSIGNYISGAFEPGDRIIFVLKASNFGDSAISNVTFTDELPIGLIYDHYASNPLNIVENVTLTNNAEGGQIVTFELNKTLGSGESLIVYMYTNVTSNMSKGTNVNKLIVEGKQPNGMPIRDEDNKAFTVGKPKLSMIKKALNKTVKPGEEVTYTVQIKNIGTGTAYNLNISDIFPPNWNKTKEEINITPEPKSKILYFDFDTGNSPFFGNSNSPTAPGYISITKETLLYNIETGYGWLTGHTYPVDSYNSSFNYSKIMDTGGDLNPDRDRDYHHQDINNTFIIDLPTKINTFTVRTVFCNPNSSYQHIDVNITTNCGNYSVLSDKNVTPGECFMNTTEVNASGQLNV</sequence>
<dbReference type="NCBIfam" id="TIGR04226">
    <property type="entry name" value="RrgB_K2N_iso_D2"/>
    <property type="match status" value="1"/>
</dbReference>
<dbReference type="Gene3D" id="2.60.40.740">
    <property type="match status" value="1"/>
</dbReference>
<dbReference type="Proteomes" id="UP000738826">
    <property type="component" value="Unassembled WGS sequence"/>
</dbReference>
<feature type="non-terminal residue" evidence="2">
    <location>
        <position position="1"/>
    </location>
</feature>
<reference evidence="2" key="1">
    <citation type="submission" date="2019-11" db="EMBL/GenBank/DDBJ databases">
        <title>Lipid analysis of CO2-rich subsurface aquifers suggests an autotrophy-based deep biosphere with lysolipids enriched in CPR bacteria.</title>
        <authorList>
            <person name="Probst A.J."/>
            <person name="Elling F.J."/>
            <person name="Castelle C.J."/>
            <person name="Zhu Q."/>
            <person name="Elvert M."/>
            <person name="Birarda G."/>
            <person name="Holman H.-Y."/>
            <person name="Lane K.R."/>
            <person name="Ladd B."/>
            <person name="Ryan M.C."/>
            <person name="Woyke T."/>
            <person name="Hinrichs K.-U."/>
            <person name="Banfield J.F."/>
        </authorList>
    </citation>
    <scope>NUCLEOTIDE SEQUENCE</scope>
    <source>
        <strain evidence="2">CG_2015-04_33_537</strain>
    </source>
</reference>
<dbReference type="Pfam" id="PF01345">
    <property type="entry name" value="DUF11"/>
    <property type="match status" value="2"/>
</dbReference>
<gene>
    <name evidence="2" type="ORF">GW779_07035</name>
</gene>
<dbReference type="InterPro" id="IPR026466">
    <property type="entry name" value="Fim_isopep_form_D2_dom"/>
</dbReference>
<feature type="domain" description="DUF11" evidence="1">
    <location>
        <begin position="60"/>
        <end position="159"/>
    </location>
</feature>
<dbReference type="AlphaFoldDB" id="A0A8J8CL38"/>
<dbReference type="InterPro" id="IPR001434">
    <property type="entry name" value="OmcB-like_DUF11"/>
</dbReference>
<protein>
    <submittedName>
        <fullName evidence="2">DUF11 domain-containing protein</fullName>
    </submittedName>
</protein>
<evidence type="ECO:0000259" key="1">
    <source>
        <dbReference type="Pfam" id="PF01345"/>
    </source>
</evidence>
<evidence type="ECO:0000313" key="3">
    <source>
        <dbReference type="Proteomes" id="UP000738826"/>
    </source>
</evidence>
<dbReference type="InterPro" id="IPR013783">
    <property type="entry name" value="Ig-like_fold"/>
</dbReference>
<feature type="non-terminal residue" evidence="2">
    <location>
        <position position="558"/>
    </location>
</feature>
<dbReference type="PANTHER" id="PTHR34819">
    <property type="entry name" value="LARGE CYSTEINE-RICH PERIPLASMIC PROTEIN OMCB"/>
    <property type="match status" value="1"/>
</dbReference>
<dbReference type="PANTHER" id="PTHR34819:SF3">
    <property type="entry name" value="CELL SURFACE PROTEIN"/>
    <property type="match status" value="1"/>
</dbReference>
<accession>A0A8J8CL38</accession>
<dbReference type="InterPro" id="IPR047589">
    <property type="entry name" value="DUF11_rpt"/>
</dbReference>
<dbReference type="NCBIfam" id="TIGR01451">
    <property type="entry name" value="B_ant_repeat"/>
    <property type="match status" value="2"/>
</dbReference>
<name>A0A8J8CL38_9ARCH</name>
<dbReference type="InterPro" id="IPR051172">
    <property type="entry name" value="Chlamydia_OmcB"/>
</dbReference>
<feature type="domain" description="DUF11" evidence="1">
    <location>
        <begin position="345"/>
        <end position="390"/>
    </location>
</feature>